<keyword evidence="3" id="KW-1185">Reference proteome</keyword>
<gene>
    <name evidence="2" type="ORF">MchiMG62_21130</name>
</gene>
<dbReference type="RefSeq" id="WP_221056954.1">
    <property type="nucleotide sequence ID" value="NZ_AP019781.1"/>
</dbReference>
<dbReference type="GeneID" id="66131650"/>
<reference evidence="2 3" key="1">
    <citation type="submission" date="2019-06" db="EMBL/GenBank/DDBJ databases">
        <title>Complete genome sequence of Methanoculleus chikugoensis strain MG62.</title>
        <authorList>
            <person name="Asakawa S."/>
            <person name="Dianou D."/>
        </authorList>
    </citation>
    <scope>NUCLEOTIDE SEQUENCE [LARGE SCALE GENOMIC DNA]</scope>
    <source>
        <strain evidence="2 3">MG62</strain>
    </source>
</reference>
<organism evidence="2 3">
    <name type="scientific">Methanoculleus chikugoensis</name>
    <dbReference type="NCBI Taxonomy" id="118126"/>
    <lineage>
        <taxon>Archaea</taxon>
        <taxon>Methanobacteriati</taxon>
        <taxon>Methanobacteriota</taxon>
        <taxon>Stenosarchaea group</taxon>
        <taxon>Methanomicrobia</taxon>
        <taxon>Methanomicrobiales</taxon>
        <taxon>Methanomicrobiaceae</taxon>
        <taxon>Methanoculleus</taxon>
    </lineage>
</organism>
<evidence type="ECO:0000313" key="3">
    <source>
        <dbReference type="Proteomes" id="UP000824969"/>
    </source>
</evidence>
<dbReference type="EMBL" id="AP019781">
    <property type="protein sequence ID" value="BBL68932.1"/>
    <property type="molecule type" value="Genomic_DNA"/>
</dbReference>
<protein>
    <submittedName>
        <fullName evidence="2">Uncharacterized protein</fullName>
    </submittedName>
</protein>
<feature type="compositionally biased region" description="Basic and acidic residues" evidence="1">
    <location>
        <begin position="26"/>
        <end position="55"/>
    </location>
</feature>
<evidence type="ECO:0000256" key="1">
    <source>
        <dbReference type="SAM" id="MobiDB-lite"/>
    </source>
</evidence>
<sequence>MGFGGNANRLLLTGRGTSRFNPDAPSWRREAARRQFSKEPKDPRVSGIPRGKDLAGEECAGVG</sequence>
<name>A0ABM7H7X3_9EURY</name>
<evidence type="ECO:0000313" key="2">
    <source>
        <dbReference type="EMBL" id="BBL68932.1"/>
    </source>
</evidence>
<dbReference type="Proteomes" id="UP000824969">
    <property type="component" value="Chromosome"/>
</dbReference>
<feature type="region of interest" description="Disordered" evidence="1">
    <location>
        <begin position="1"/>
        <end position="63"/>
    </location>
</feature>
<accession>A0ABM7H7X3</accession>
<proteinExistence type="predicted"/>